<evidence type="ECO:0000313" key="1">
    <source>
        <dbReference type="EMBL" id="BDI31485.1"/>
    </source>
</evidence>
<gene>
    <name evidence="1" type="ORF">CCAX7_35360</name>
</gene>
<organism evidence="1 2">
    <name type="scientific">Capsulimonas corticalis</name>
    <dbReference type="NCBI Taxonomy" id="2219043"/>
    <lineage>
        <taxon>Bacteria</taxon>
        <taxon>Bacillati</taxon>
        <taxon>Armatimonadota</taxon>
        <taxon>Armatimonadia</taxon>
        <taxon>Capsulimonadales</taxon>
        <taxon>Capsulimonadaceae</taxon>
        <taxon>Capsulimonas</taxon>
    </lineage>
</organism>
<name>A0A402CY57_9BACT</name>
<dbReference type="AlphaFoldDB" id="A0A402CY57"/>
<evidence type="ECO:0000313" key="2">
    <source>
        <dbReference type="Proteomes" id="UP000287394"/>
    </source>
</evidence>
<dbReference type="Proteomes" id="UP000287394">
    <property type="component" value="Chromosome"/>
</dbReference>
<dbReference type="RefSeq" id="WP_125206053.1">
    <property type="nucleotide sequence ID" value="NZ_AP025739.1"/>
</dbReference>
<protein>
    <submittedName>
        <fullName evidence="1">Uncharacterized protein</fullName>
    </submittedName>
</protein>
<dbReference type="EMBL" id="AP025739">
    <property type="protein sequence ID" value="BDI31485.1"/>
    <property type="molecule type" value="Genomic_DNA"/>
</dbReference>
<sequence>MAERHYSQGLLRSAYLSSNQDHRQSVPRNQQLALFLHLARILLRLARRIPWSRLCEHDEASAMEATEILKEALSAAPAPPGK</sequence>
<proteinExistence type="predicted"/>
<reference evidence="1 2" key="1">
    <citation type="journal article" date="2019" name="Int. J. Syst. Evol. Microbiol.">
        <title>Capsulimonas corticalis gen. nov., sp. nov., an aerobic capsulated bacterium, of a novel bacterial order, Capsulimonadales ord. nov., of the class Armatimonadia of the phylum Armatimonadetes.</title>
        <authorList>
            <person name="Li J."/>
            <person name="Kudo C."/>
            <person name="Tonouchi A."/>
        </authorList>
    </citation>
    <scope>NUCLEOTIDE SEQUENCE [LARGE SCALE GENOMIC DNA]</scope>
    <source>
        <strain evidence="1 2">AX-7</strain>
    </source>
</reference>
<dbReference type="KEGG" id="ccot:CCAX7_35360"/>
<accession>A0A402CY57</accession>
<keyword evidence="2" id="KW-1185">Reference proteome</keyword>